<evidence type="ECO:0000313" key="3">
    <source>
        <dbReference type="EMBL" id="CAD6253220.1"/>
    </source>
</evidence>
<dbReference type="InterPro" id="IPR001810">
    <property type="entry name" value="F-box_dom"/>
</dbReference>
<feature type="region of interest" description="Disordered" evidence="1">
    <location>
        <begin position="498"/>
        <end position="542"/>
    </location>
</feature>
<dbReference type="InterPro" id="IPR053781">
    <property type="entry name" value="F-box_AtFBL13-like"/>
</dbReference>
<feature type="compositionally biased region" description="Low complexity" evidence="1">
    <location>
        <begin position="498"/>
        <end position="521"/>
    </location>
</feature>
<name>A0A811QC63_9POAL</name>
<gene>
    <name evidence="3" type="ORF">NCGR_LOCUS36852</name>
</gene>
<feature type="region of interest" description="Disordered" evidence="1">
    <location>
        <begin position="27"/>
        <end position="48"/>
    </location>
</feature>
<dbReference type="CDD" id="cd22160">
    <property type="entry name" value="F-box_AtFBL13-like"/>
    <property type="match status" value="1"/>
</dbReference>
<accession>A0A811QC63</accession>
<dbReference type="InterPro" id="IPR053197">
    <property type="entry name" value="F-box_SCFL_complex_component"/>
</dbReference>
<dbReference type="Pfam" id="PF00646">
    <property type="entry name" value="F-box"/>
    <property type="match status" value="1"/>
</dbReference>
<sequence>MALALGKPLHRRFPYDPPDTYSMEIAEGTRKRTRASDGGGESSTGGPDRLSTLPDCLLHVIMSSLKARQVVQTCVLSTRWRHLWRSVPCLDIDIVEFRTKAAAPASSSGGSNSSSDSDDSDSDLGSSQDKGKVWDEFEDFTVNLMLRCNIALLDSFRLDIDRGCRPQTYVCSDSAIQGWEYSGRQAAAWLRRAMKYCTPGPGHAISCQRQGLNLSPSSWRLRRLHLCHVPLDDRFAEHLSSACCSLEDLELDHCTCEIRSIASDSLQNLVLKSCSWGGFLSDIASPTLKTLIIDGGSNWYGDLLAISAPMVAYLRLDVDGVCFRGGISINEMPSLDRASIHLRRHKYSFLSKSMCGSKLGGDQSKLLCGVSNVTSFDLLGVGTTVLGKEPTFLEFQNLRNLLLGDCDLSDDFRILRFFQRGSPNLEKVTLRHCKFPGDSEDKEGTHKLDKTSSSGCCYGLDFLHDENIELEIIHKDDDACRSADELVRGLPNLKGTTDAVPDAAAAPAEHPVPHSTGVGPRRGTRRRTTSVRISGPEWEWPM</sequence>
<proteinExistence type="predicted"/>
<comment type="caution">
    <text evidence="3">The sequence shown here is derived from an EMBL/GenBank/DDBJ whole genome shotgun (WGS) entry which is preliminary data.</text>
</comment>
<feature type="domain" description="F-box" evidence="2">
    <location>
        <begin position="50"/>
        <end position="89"/>
    </location>
</feature>
<dbReference type="AlphaFoldDB" id="A0A811QC63"/>
<evidence type="ECO:0000313" key="4">
    <source>
        <dbReference type="Proteomes" id="UP000604825"/>
    </source>
</evidence>
<keyword evidence="4" id="KW-1185">Reference proteome</keyword>
<dbReference type="SUPFAM" id="SSF81383">
    <property type="entry name" value="F-box domain"/>
    <property type="match status" value="1"/>
</dbReference>
<feature type="region of interest" description="Disordered" evidence="1">
    <location>
        <begin position="103"/>
        <end position="129"/>
    </location>
</feature>
<dbReference type="InterPro" id="IPR036047">
    <property type="entry name" value="F-box-like_dom_sf"/>
</dbReference>
<dbReference type="Gene3D" id="1.20.1280.50">
    <property type="match status" value="1"/>
</dbReference>
<dbReference type="OrthoDB" id="677997at2759"/>
<dbReference type="Gene3D" id="3.80.10.10">
    <property type="entry name" value="Ribonuclease Inhibitor"/>
    <property type="match status" value="1"/>
</dbReference>
<dbReference type="InterPro" id="IPR032675">
    <property type="entry name" value="LRR_dom_sf"/>
</dbReference>
<dbReference type="PANTHER" id="PTHR34223:SF65">
    <property type="entry name" value="OS04G0440300 PROTEIN"/>
    <property type="match status" value="1"/>
</dbReference>
<protein>
    <recommendedName>
        <fullName evidence="2">F-box domain-containing protein</fullName>
    </recommendedName>
</protein>
<dbReference type="Proteomes" id="UP000604825">
    <property type="component" value="Unassembled WGS sequence"/>
</dbReference>
<organism evidence="3 4">
    <name type="scientific">Miscanthus lutarioriparius</name>
    <dbReference type="NCBI Taxonomy" id="422564"/>
    <lineage>
        <taxon>Eukaryota</taxon>
        <taxon>Viridiplantae</taxon>
        <taxon>Streptophyta</taxon>
        <taxon>Embryophyta</taxon>
        <taxon>Tracheophyta</taxon>
        <taxon>Spermatophyta</taxon>
        <taxon>Magnoliopsida</taxon>
        <taxon>Liliopsida</taxon>
        <taxon>Poales</taxon>
        <taxon>Poaceae</taxon>
        <taxon>PACMAD clade</taxon>
        <taxon>Panicoideae</taxon>
        <taxon>Andropogonodae</taxon>
        <taxon>Andropogoneae</taxon>
        <taxon>Saccharinae</taxon>
        <taxon>Miscanthus</taxon>
    </lineage>
</organism>
<feature type="compositionally biased region" description="Low complexity" evidence="1">
    <location>
        <begin position="106"/>
        <end position="115"/>
    </location>
</feature>
<dbReference type="SUPFAM" id="SSF52047">
    <property type="entry name" value="RNI-like"/>
    <property type="match status" value="1"/>
</dbReference>
<evidence type="ECO:0000259" key="2">
    <source>
        <dbReference type="Pfam" id="PF00646"/>
    </source>
</evidence>
<dbReference type="PANTHER" id="PTHR34223">
    <property type="entry name" value="OS11G0201299 PROTEIN"/>
    <property type="match status" value="1"/>
</dbReference>
<dbReference type="EMBL" id="CAJGYO010000009">
    <property type="protein sequence ID" value="CAD6253220.1"/>
    <property type="molecule type" value="Genomic_DNA"/>
</dbReference>
<reference evidence="3" key="1">
    <citation type="submission" date="2020-10" db="EMBL/GenBank/DDBJ databases">
        <authorList>
            <person name="Han B."/>
            <person name="Lu T."/>
            <person name="Zhao Q."/>
            <person name="Huang X."/>
            <person name="Zhao Y."/>
        </authorList>
    </citation>
    <scope>NUCLEOTIDE SEQUENCE</scope>
</reference>
<evidence type="ECO:0000256" key="1">
    <source>
        <dbReference type="SAM" id="MobiDB-lite"/>
    </source>
</evidence>